<dbReference type="EMBL" id="GGEC01013160">
    <property type="protein sequence ID" value="MBW93643.1"/>
    <property type="molecule type" value="Transcribed_RNA"/>
</dbReference>
<dbReference type="AlphaFoldDB" id="A0A2P2JJI5"/>
<proteinExistence type="predicted"/>
<evidence type="ECO:0000313" key="1">
    <source>
        <dbReference type="EMBL" id="MBW93643.1"/>
    </source>
</evidence>
<name>A0A2P2JJI5_RHIMU</name>
<protein>
    <submittedName>
        <fullName evidence="1">Uncharacterized protein MANES_04G026300</fullName>
    </submittedName>
</protein>
<reference evidence="1" key="1">
    <citation type="submission" date="2018-02" db="EMBL/GenBank/DDBJ databases">
        <title>Rhizophora mucronata_Transcriptome.</title>
        <authorList>
            <person name="Meera S.P."/>
            <person name="Sreeshan A."/>
            <person name="Augustine A."/>
        </authorList>
    </citation>
    <scope>NUCLEOTIDE SEQUENCE</scope>
    <source>
        <tissue evidence="1">Leaf</tissue>
    </source>
</reference>
<organism evidence="1">
    <name type="scientific">Rhizophora mucronata</name>
    <name type="common">Asiatic mangrove</name>
    <dbReference type="NCBI Taxonomy" id="61149"/>
    <lineage>
        <taxon>Eukaryota</taxon>
        <taxon>Viridiplantae</taxon>
        <taxon>Streptophyta</taxon>
        <taxon>Embryophyta</taxon>
        <taxon>Tracheophyta</taxon>
        <taxon>Spermatophyta</taxon>
        <taxon>Magnoliopsida</taxon>
        <taxon>eudicotyledons</taxon>
        <taxon>Gunneridae</taxon>
        <taxon>Pentapetalae</taxon>
        <taxon>rosids</taxon>
        <taxon>fabids</taxon>
        <taxon>Malpighiales</taxon>
        <taxon>Rhizophoraceae</taxon>
        <taxon>Rhizophora</taxon>
    </lineage>
</organism>
<accession>A0A2P2JJI5</accession>
<sequence length="28" mass="2952">MSVLSLLTSPSNKFTHVLDCSNSDATAL</sequence>